<sequence length="224" mass="25665">YLIAQNRVKRADNNMVREAMMMRLQTKCQKNAASPDALSNLLYSTDEFSRSFVTNVFEKSGNCINLKREIELKMDVFLFNLKTCLSPKEDFLANFIRNAFNGVFEYFCDNNGRKLSEFKGSKGLQCVFNVDSSSFSSCIKPTSTHSTDAGEVILKQEGFCNDVTHIRKCIKKEIISQCNQDQRFVEISKDLLRIINDKCAGCAIFANFFLIVALILFHMKEYLF</sequence>
<evidence type="ECO:0000313" key="2">
    <source>
        <dbReference type="EMBL" id="KRT86251.1"/>
    </source>
</evidence>
<dbReference type="EMBL" id="LJIG01000689">
    <property type="protein sequence ID" value="KRT86251.1"/>
    <property type="molecule type" value="Genomic_DNA"/>
</dbReference>
<accession>A0A0T6BGE2</accession>
<gene>
    <name evidence="2" type="ORF">AMK59_2179</name>
</gene>
<evidence type="ECO:0000256" key="1">
    <source>
        <dbReference type="SAM" id="Phobius"/>
    </source>
</evidence>
<keyword evidence="3" id="KW-1185">Reference proteome</keyword>
<evidence type="ECO:0000313" key="3">
    <source>
        <dbReference type="Proteomes" id="UP000051574"/>
    </source>
</evidence>
<keyword evidence="1" id="KW-0472">Membrane</keyword>
<protein>
    <submittedName>
        <fullName evidence="2">Uncharacterized protein</fullName>
    </submittedName>
</protein>
<organism evidence="2 3">
    <name type="scientific">Oryctes borbonicus</name>
    <dbReference type="NCBI Taxonomy" id="1629725"/>
    <lineage>
        <taxon>Eukaryota</taxon>
        <taxon>Metazoa</taxon>
        <taxon>Ecdysozoa</taxon>
        <taxon>Arthropoda</taxon>
        <taxon>Hexapoda</taxon>
        <taxon>Insecta</taxon>
        <taxon>Pterygota</taxon>
        <taxon>Neoptera</taxon>
        <taxon>Endopterygota</taxon>
        <taxon>Coleoptera</taxon>
        <taxon>Polyphaga</taxon>
        <taxon>Scarabaeiformia</taxon>
        <taxon>Scarabaeidae</taxon>
        <taxon>Dynastinae</taxon>
        <taxon>Oryctes</taxon>
    </lineage>
</organism>
<reference evidence="2 3" key="1">
    <citation type="submission" date="2015-09" db="EMBL/GenBank/DDBJ databases">
        <title>Draft genome of the scarab beetle Oryctes borbonicus.</title>
        <authorList>
            <person name="Meyer J.M."/>
            <person name="Markov G.V."/>
            <person name="Baskaran P."/>
            <person name="Herrmann M."/>
            <person name="Sommer R.J."/>
            <person name="Roedelsperger C."/>
        </authorList>
    </citation>
    <scope>NUCLEOTIDE SEQUENCE [LARGE SCALE GENOMIC DNA]</scope>
    <source>
        <strain evidence="2">OB123</strain>
        <tissue evidence="2">Whole animal</tissue>
    </source>
</reference>
<dbReference type="Pfam" id="PF07165">
    <property type="entry name" value="DUF1397"/>
    <property type="match status" value="1"/>
</dbReference>
<dbReference type="AlphaFoldDB" id="A0A0T6BGE2"/>
<keyword evidence="1" id="KW-0812">Transmembrane</keyword>
<proteinExistence type="predicted"/>
<comment type="caution">
    <text evidence="2">The sequence shown here is derived from an EMBL/GenBank/DDBJ whole genome shotgun (WGS) entry which is preliminary data.</text>
</comment>
<dbReference type="OrthoDB" id="6757185at2759"/>
<name>A0A0T6BGE2_9SCAR</name>
<feature type="non-terminal residue" evidence="2">
    <location>
        <position position="1"/>
    </location>
</feature>
<feature type="transmembrane region" description="Helical" evidence="1">
    <location>
        <begin position="199"/>
        <end position="219"/>
    </location>
</feature>
<dbReference type="InterPro" id="IPR009832">
    <property type="entry name" value="DUF1397"/>
</dbReference>
<keyword evidence="1" id="KW-1133">Transmembrane helix</keyword>
<dbReference type="Proteomes" id="UP000051574">
    <property type="component" value="Unassembled WGS sequence"/>
</dbReference>